<dbReference type="AlphaFoldDB" id="A0A286U6X5"/>
<reference evidence="1 2" key="1">
    <citation type="journal article" date="2017" name="Mol. Ecol.">
        <title>Comparative and population genomic landscape of Phellinus noxius: A hypervariable fungus causing root rot in trees.</title>
        <authorList>
            <person name="Chung C.L."/>
            <person name="Lee T.J."/>
            <person name="Akiba M."/>
            <person name="Lee H.H."/>
            <person name="Kuo T.H."/>
            <person name="Liu D."/>
            <person name="Ke H.M."/>
            <person name="Yokoi T."/>
            <person name="Roa M.B."/>
            <person name="Lu M.J."/>
            <person name="Chang Y.Y."/>
            <person name="Ann P.J."/>
            <person name="Tsai J.N."/>
            <person name="Chen C.Y."/>
            <person name="Tzean S.S."/>
            <person name="Ota Y."/>
            <person name="Hattori T."/>
            <person name="Sahashi N."/>
            <person name="Liou R.F."/>
            <person name="Kikuchi T."/>
            <person name="Tsai I.J."/>
        </authorList>
    </citation>
    <scope>NUCLEOTIDE SEQUENCE [LARGE SCALE GENOMIC DNA]</scope>
    <source>
        <strain evidence="1 2">FFPRI411160</strain>
    </source>
</reference>
<organism evidence="1 2">
    <name type="scientific">Pyrrhoderma noxium</name>
    <dbReference type="NCBI Taxonomy" id="2282107"/>
    <lineage>
        <taxon>Eukaryota</taxon>
        <taxon>Fungi</taxon>
        <taxon>Dikarya</taxon>
        <taxon>Basidiomycota</taxon>
        <taxon>Agaricomycotina</taxon>
        <taxon>Agaricomycetes</taxon>
        <taxon>Hymenochaetales</taxon>
        <taxon>Hymenochaetaceae</taxon>
        <taxon>Pyrrhoderma</taxon>
    </lineage>
</organism>
<proteinExistence type="predicted"/>
<dbReference type="Proteomes" id="UP000217199">
    <property type="component" value="Unassembled WGS sequence"/>
</dbReference>
<dbReference type="InParanoid" id="A0A286U6X5"/>
<keyword evidence="2" id="KW-1185">Reference proteome</keyword>
<dbReference type="EMBL" id="NBII01000010">
    <property type="protein sequence ID" value="PAV15328.1"/>
    <property type="molecule type" value="Genomic_DNA"/>
</dbReference>
<protein>
    <submittedName>
        <fullName evidence="1">Uncharacterized protein</fullName>
    </submittedName>
</protein>
<gene>
    <name evidence="1" type="ORF">PNOK_0909000</name>
</gene>
<name>A0A286U6X5_9AGAM</name>
<sequence length="142" mass="16291">MRLTGTIPPTTKTVDAALTILKKLSPPEGMKTREIYQAATSENLPPDLLDDGANPFPSMRYLKTKVLEDLKRRELIEKRHHRAVTDSEVLATLKSEKQAMEAKKPRWLWSIRDMKREAEEAAKRAQQLKTSHRLSGQYHCIL</sequence>
<evidence type="ECO:0000313" key="2">
    <source>
        <dbReference type="Proteomes" id="UP000217199"/>
    </source>
</evidence>
<comment type="caution">
    <text evidence="1">The sequence shown here is derived from an EMBL/GenBank/DDBJ whole genome shotgun (WGS) entry which is preliminary data.</text>
</comment>
<accession>A0A286U6X5</accession>
<evidence type="ECO:0000313" key="1">
    <source>
        <dbReference type="EMBL" id="PAV15328.1"/>
    </source>
</evidence>